<feature type="region of interest" description="Disordered" evidence="6">
    <location>
        <begin position="355"/>
        <end position="382"/>
    </location>
</feature>
<dbReference type="EMBL" id="JAWDJX010000025">
    <property type="protein sequence ID" value="KAK3051683.1"/>
    <property type="molecule type" value="Genomic_DNA"/>
</dbReference>
<dbReference type="InterPro" id="IPR050431">
    <property type="entry name" value="Adaptor_comp_med_subunit"/>
</dbReference>
<dbReference type="Proteomes" id="UP001271007">
    <property type="component" value="Unassembled WGS sequence"/>
</dbReference>
<dbReference type="GO" id="GO:0030131">
    <property type="term" value="C:clathrin adaptor complex"/>
    <property type="evidence" value="ECO:0007669"/>
    <property type="project" value="UniProtKB-UniRule"/>
</dbReference>
<sequence length="564" mass="59097">MSAIDALYIFDEHNNLILDHVYTNRPPPPSVILPLYLQQPSPQPSVLYLPSLDPPTLLYSIIQDNLLFITPTSSATTDPLVVQEFLHRVADALEEFLGSPLLASKITASYDVVAQIVGEMADAGVICQTEANALRDVVETGPGVLKNLLGSIGASGAGPVLQSGGSTTGIGSASLRPQIPQVQSAQGSAIPWRRSNVRHTSNEMYVDLVESLSVTIAPSGRPLAAFANGSIAFTCKVSGVPDLLLNMSTGGKGAGMGSQGDQLRRMMERVVFHPCVRLSRWNSEGILSFVPPDGRFALCGYEVDLLGSESPLTSASSGKNSAASLGLPATIEVNTGLGTSGAEFEVRLAPSNNSTSTAAASLQSNLSRSAGPFKSTSSGDPKAPALENLTVHVPIPAGVRNVPDLRPSRGEASFNPAEGSVEWRISGKDFGPGGAVLRCTVQGPLSDDDEDTSGVLNGMTATTYDYDEDNGSSTYQTQDGGEEQATANGTGSAARSVDKAERKRELMPTSATLSFSVKGSLASGLKVESLLVDTKKSRGLGAELKPYKGVKYLTVSRKGVEVRC</sequence>
<comment type="similarity">
    <text evidence="5">Belongs to the adaptor complexes medium subunit family.</text>
</comment>
<dbReference type="PRINTS" id="PR00314">
    <property type="entry name" value="CLATHRINADPT"/>
</dbReference>
<comment type="caution">
    <text evidence="8">The sequence shown here is derived from an EMBL/GenBank/DDBJ whole genome shotgun (WGS) entry which is preliminary data.</text>
</comment>
<protein>
    <recommendedName>
        <fullName evidence="7">MHD domain-containing protein</fullName>
    </recommendedName>
</protein>
<dbReference type="InterPro" id="IPR028565">
    <property type="entry name" value="MHD"/>
</dbReference>
<accession>A0AAJ0GB80</accession>
<evidence type="ECO:0000256" key="5">
    <source>
        <dbReference type="PIRNR" id="PIRNR005992"/>
    </source>
</evidence>
<feature type="region of interest" description="Disordered" evidence="6">
    <location>
        <begin position="461"/>
        <end position="505"/>
    </location>
</feature>
<dbReference type="InterPro" id="IPR011012">
    <property type="entry name" value="Longin-like_dom_sf"/>
</dbReference>
<dbReference type="CDD" id="cd14837">
    <property type="entry name" value="AP3_Mu_N"/>
    <property type="match status" value="1"/>
</dbReference>
<feature type="domain" description="MHD" evidence="7">
    <location>
        <begin position="201"/>
        <end position="563"/>
    </location>
</feature>
<proteinExistence type="inferred from homology"/>
<dbReference type="Gene3D" id="3.30.450.60">
    <property type="match status" value="1"/>
</dbReference>
<evidence type="ECO:0000256" key="2">
    <source>
        <dbReference type="ARBA" id="ARBA00022448"/>
    </source>
</evidence>
<dbReference type="SUPFAM" id="SSF64356">
    <property type="entry name" value="SNARE-like"/>
    <property type="match status" value="1"/>
</dbReference>
<evidence type="ECO:0000256" key="3">
    <source>
        <dbReference type="ARBA" id="ARBA00022927"/>
    </source>
</evidence>
<evidence type="ECO:0000259" key="7">
    <source>
        <dbReference type="PROSITE" id="PS51072"/>
    </source>
</evidence>
<dbReference type="GO" id="GO:0012505">
    <property type="term" value="C:endomembrane system"/>
    <property type="evidence" value="ECO:0007669"/>
    <property type="project" value="UniProtKB-SubCell"/>
</dbReference>
<evidence type="ECO:0000256" key="1">
    <source>
        <dbReference type="ARBA" id="ARBA00004308"/>
    </source>
</evidence>
<keyword evidence="9" id="KW-1185">Reference proteome</keyword>
<dbReference type="InterPro" id="IPR001392">
    <property type="entry name" value="Clathrin_mu"/>
</dbReference>
<feature type="compositionally biased region" description="Basic and acidic residues" evidence="6">
    <location>
        <begin position="496"/>
        <end position="505"/>
    </location>
</feature>
<evidence type="ECO:0000256" key="6">
    <source>
        <dbReference type="SAM" id="MobiDB-lite"/>
    </source>
</evidence>
<keyword evidence="3 5" id="KW-0653">Protein transport</keyword>
<gene>
    <name evidence="8" type="ORF">LTR09_007339</name>
</gene>
<evidence type="ECO:0000256" key="4">
    <source>
        <dbReference type="ARBA" id="ARBA00023136"/>
    </source>
</evidence>
<reference evidence="8" key="1">
    <citation type="submission" date="2023-04" db="EMBL/GenBank/DDBJ databases">
        <title>Black Yeasts Isolated from many extreme environments.</title>
        <authorList>
            <person name="Coleine C."/>
            <person name="Stajich J.E."/>
            <person name="Selbmann L."/>
        </authorList>
    </citation>
    <scope>NUCLEOTIDE SEQUENCE</scope>
    <source>
        <strain evidence="8">CCFEE 5312</strain>
    </source>
</reference>
<dbReference type="CDD" id="cd09252">
    <property type="entry name" value="AP-3_Mu3_Cterm"/>
    <property type="match status" value="1"/>
</dbReference>
<keyword evidence="2 5" id="KW-0813">Transport</keyword>
<dbReference type="InterPro" id="IPR036168">
    <property type="entry name" value="AP2_Mu_C_sf"/>
</dbReference>
<name>A0AAJ0GB80_9PEZI</name>
<dbReference type="Gene3D" id="2.60.40.1170">
    <property type="entry name" value="Mu homology domain, subdomain B"/>
    <property type="match status" value="1"/>
</dbReference>
<dbReference type="PIRSF" id="PIRSF005992">
    <property type="entry name" value="Clathrin_mu"/>
    <property type="match status" value="1"/>
</dbReference>
<feature type="compositionally biased region" description="Polar residues" evidence="6">
    <location>
        <begin position="471"/>
        <end position="493"/>
    </location>
</feature>
<organism evidence="8 9">
    <name type="scientific">Extremus antarcticus</name>
    <dbReference type="NCBI Taxonomy" id="702011"/>
    <lineage>
        <taxon>Eukaryota</taxon>
        <taxon>Fungi</taxon>
        <taxon>Dikarya</taxon>
        <taxon>Ascomycota</taxon>
        <taxon>Pezizomycotina</taxon>
        <taxon>Dothideomycetes</taxon>
        <taxon>Dothideomycetidae</taxon>
        <taxon>Mycosphaerellales</taxon>
        <taxon>Extremaceae</taxon>
        <taxon>Extremus</taxon>
    </lineage>
</organism>
<keyword evidence="4" id="KW-0472">Membrane</keyword>
<dbReference type="Pfam" id="PF00928">
    <property type="entry name" value="Adap_comp_sub"/>
    <property type="match status" value="1"/>
</dbReference>
<dbReference type="GO" id="GO:0016192">
    <property type="term" value="P:vesicle-mediated transport"/>
    <property type="evidence" value="ECO:0007669"/>
    <property type="project" value="InterPro"/>
</dbReference>
<dbReference type="PROSITE" id="PS51072">
    <property type="entry name" value="MHD"/>
    <property type="match status" value="1"/>
</dbReference>
<feature type="compositionally biased region" description="Low complexity" evidence="6">
    <location>
        <begin position="355"/>
        <end position="367"/>
    </location>
</feature>
<comment type="subcellular location">
    <subcellularLocation>
        <location evidence="1">Endomembrane system</location>
    </subcellularLocation>
</comment>
<dbReference type="GO" id="GO:0006886">
    <property type="term" value="P:intracellular protein transport"/>
    <property type="evidence" value="ECO:0007669"/>
    <property type="project" value="UniProtKB-UniRule"/>
</dbReference>
<evidence type="ECO:0000313" key="9">
    <source>
        <dbReference type="Proteomes" id="UP001271007"/>
    </source>
</evidence>
<dbReference type="SUPFAM" id="SSF49447">
    <property type="entry name" value="Second domain of Mu2 adaptin subunit (ap50) of ap2 adaptor"/>
    <property type="match status" value="1"/>
</dbReference>
<dbReference type="PANTHER" id="PTHR10529">
    <property type="entry name" value="AP COMPLEX SUBUNIT MU"/>
    <property type="match status" value="1"/>
</dbReference>
<dbReference type="AlphaFoldDB" id="A0AAJ0GB80"/>
<evidence type="ECO:0000313" key="8">
    <source>
        <dbReference type="EMBL" id="KAK3051683.1"/>
    </source>
</evidence>